<accession>G3D5N7</accession>
<reference evidence="1" key="1">
    <citation type="submission" date="2010-08" db="EMBL/GenBank/DDBJ databases">
        <authorList>
            <person name="Chen W.-J."/>
            <person name="Bu Y."/>
            <person name="Carapelli A."/>
            <person name="Luan Y.-X."/>
        </authorList>
    </citation>
    <scope>NUCLEOTIDE SEQUENCE</scope>
</reference>
<reference evidence="1" key="2">
    <citation type="journal article" date="2011" name="BMC Evol. Biol.">
        <title>The mitochondrial genome of Sinentomon erythranum (Arthropoda: Hexapoda: Protura): an example of highly divergent evolution.</title>
        <authorList>
            <person name="Chen W.J."/>
            <person name="Bu Y."/>
            <person name="Carapelli A."/>
            <person name="Dallai R."/>
            <person name="Li S."/>
            <person name="Yin W.Y."/>
            <person name="Luan Y.X."/>
        </authorList>
    </citation>
    <scope>NUCLEOTIDE SEQUENCE</scope>
</reference>
<keyword evidence="1" id="KW-0496">Mitochondrion</keyword>
<gene>
    <name evidence="1" type="primary">nad4L</name>
</gene>
<sequence>MEMMMTLMMTMIAILTKMMNKRLMMTLISIEMMILTMTLMMSTKMNQSSKEYLMMMNFLATTVMGSALGLSLMMTMTRSFGKDYMMNFLILK</sequence>
<proteinExistence type="predicted"/>
<name>G3D5N7_9HEXA</name>
<organism evidence="1">
    <name type="scientific">Sinentomon erythranum</name>
    <dbReference type="NCBI Taxonomy" id="289455"/>
    <lineage>
        <taxon>Eukaryota</taxon>
        <taxon>Metazoa</taxon>
        <taxon>Ecdysozoa</taxon>
        <taxon>Arthropoda</taxon>
        <taxon>Hexapoda</taxon>
        <taxon>Protura</taxon>
        <taxon>Sinentomata</taxon>
        <taxon>Sinentomidae</taxon>
        <taxon>Sinentomon</taxon>
    </lineage>
</organism>
<protein>
    <submittedName>
        <fullName evidence="1">NADH dehydrogenase subunit 4L</fullName>
    </submittedName>
</protein>
<dbReference type="AlphaFoldDB" id="G3D5N7"/>
<dbReference type="Gene3D" id="1.10.287.3510">
    <property type="match status" value="1"/>
</dbReference>
<dbReference type="EMBL" id="HQ199311">
    <property type="protein sequence ID" value="ADN32964.1"/>
    <property type="molecule type" value="Genomic_DNA"/>
</dbReference>
<evidence type="ECO:0000313" key="1">
    <source>
        <dbReference type="EMBL" id="ADN32964.1"/>
    </source>
</evidence>
<geneLocation type="mitochondrion" evidence="1"/>